<evidence type="ECO:0000256" key="5">
    <source>
        <dbReference type="ARBA" id="ARBA00022517"/>
    </source>
</evidence>
<evidence type="ECO:0000313" key="10">
    <source>
        <dbReference type="Proteomes" id="UP000033140"/>
    </source>
</evidence>
<reference evidence="9 10" key="1">
    <citation type="journal article" date="2011" name="J. Gen. Appl. Microbiol.">
        <title>Draft genome sequencing of the enigmatic yeast Saitoella complicata.</title>
        <authorList>
            <person name="Nishida H."/>
            <person name="Hamamoto M."/>
            <person name="Sugiyama J."/>
        </authorList>
    </citation>
    <scope>NUCLEOTIDE SEQUENCE [LARGE SCALE GENOMIC DNA]</scope>
    <source>
        <strain evidence="9 10">NRRL Y-17804</strain>
    </source>
</reference>
<evidence type="ECO:0000313" key="9">
    <source>
        <dbReference type="EMBL" id="GAO51701.1"/>
    </source>
</evidence>
<dbReference type="OMA" id="TEKWTHK"/>
<dbReference type="GO" id="GO:0005730">
    <property type="term" value="C:nucleolus"/>
    <property type="evidence" value="ECO:0007669"/>
    <property type="project" value="UniProtKB-SubCell"/>
</dbReference>
<dbReference type="GO" id="GO:0006364">
    <property type="term" value="P:rRNA processing"/>
    <property type="evidence" value="ECO:0007669"/>
    <property type="project" value="TreeGrafter"/>
</dbReference>
<organism evidence="9 10">
    <name type="scientific">Saitoella complicata (strain BCRC 22490 / CBS 7301 / JCM 7358 / NBRC 10748 / NRRL Y-17804)</name>
    <dbReference type="NCBI Taxonomy" id="698492"/>
    <lineage>
        <taxon>Eukaryota</taxon>
        <taxon>Fungi</taxon>
        <taxon>Dikarya</taxon>
        <taxon>Ascomycota</taxon>
        <taxon>Taphrinomycotina</taxon>
        <taxon>Taphrinomycotina incertae sedis</taxon>
        <taxon>Saitoella</taxon>
    </lineage>
</organism>
<dbReference type="AlphaFoldDB" id="A0A0E9NPT5"/>
<dbReference type="PANTHER" id="PTHR14211">
    <property type="entry name" value="GLIOMA SUPPRESSOR CANDIDATE REGION GENE 2"/>
    <property type="match status" value="1"/>
</dbReference>
<keyword evidence="6" id="KW-0539">Nucleus</keyword>
<dbReference type="GO" id="GO:0000027">
    <property type="term" value="P:ribosomal large subunit assembly"/>
    <property type="evidence" value="ECO:0007669"/>
    <property type="project" value="TreeGrafter"/>
</dbReference>
<evidence type="ECO:0000256" key="7">
    <source>
        <dbReference type="SAM" id="Coils"/>
    </source>
</evidence>
<keyword evidence="5" id="KW-0690">Ribosome biogenesis</keyword>
<dbReference type="Proteomes" id="UP000033140">
    <property type="component" value="Unassembled WGS sequence"/>
</dbReference>
<comment type="caution">
    <text evidence="9">The sequence shown here is derived from an EMBL/GenBank/DDBJ whole genome shotgun (WGS) entry which is preliminary data.</text>
</comment>
<gene>
    <name evidence="9" type="ORF">G7K_5794-t1</name>
</gene>
<feature type="compositionally biased region" description="Basic residues" evidence="8">
    <location>
        <begin position="367"/>
        <end position="376"/>
    </location>
</feature>
<evidence type="ECO:0000256" key="3">
    <source>
        <dbReference type="ARBA" id="ARBA00008838"/>
    </source>
</evidence>
<evidence type="ECO:0000256" key="6">
    <source>
        <dbReference type="ARBA" id="ARBA00023242"/>
    </source>
</evidence>
<name>A0A0E9NPT5_SAICN</name>
<dbReference type="InterPro" id="IPR011687">
    <property type="entry name" value="Nop53/GLTSCR2"/>
</dbReference>
<reference evidence="9 10" key="2">
    <citation type="journal article" date="2014" name="J. Gen. Appl. Microbiol.">
        <title>The early diverging ascomycetous budding yeast Saitoella complicata has three histone deacetylases belonging to the Clr6, Hos2, and Rpd3 lineages.</title>
        <authorList>
            <person name="Nishida H."/>
            <person name="Matsumoto T."/>
            <person name="Kondo S."/>
            <person name="Hamamoto M."/>
            <person name="Yoshikawa H."/>
        </authorList>
    </citation>
    <scope>NUCLEOTIDE SEQUENCE [LARGE SCALE GENOMIC DNA]</scope>
    <source>
        <strain evidence="9 10">NRRL Y-17804</strain>
    </source>
</reference>
<keyword evidence="10" id="KW-1185">Reference proteome</keyword>
<evidence type="ECO:0000256" key="1">
    <source>
        <dbReference type="ARBA" id="ARBA00004604"/>
    </source>
</evidence>
<dbReference type="Pfam" id="PF07767">
    <property type="entry name" value="Nop53"/>
    <property type="match status" value="1"/>
</dbReference>
<dbReference type="EMBL" id="BACD03000051">
    <property type="protein sequence ID" value="GAO51701.1"/>
    <property type="molecule type" value="Genomic_DNA"/>
</dbReference>
<feature type="coiled-coil region" evidence="7">
    <location>
        <begin position="303"/>
        <end position="332"/>
    </location>
</feature>
<accession>A0A0E9NPT5</accession>
<protein>
    <recommendedName>
        <fullName evidence="4">Ribosome biogenesis protein NOP53</fullName>
    </recommendedName>
</protein>
<evidence type="ECO:0000256" key="2">
    <source>
        <dbReference type="ARBA" id="ARBA00004642"/>
    </source>
</evidence>
<sequence>MLPFLSFPPFLLHATEQSLSFVCRIPGYMQLHAPSYIAAPAQPPRLSRVAGAPYLRRPQIFLTHTPCSTPETPHLDPPITMPATKRSAPATFSQPSRKGKKAWRKNVDLAEVETGLEDLRVEVIKGGVVAEKADEALFVMDTSGDAQVRKSRSHIRPLKSDEILAARSPVPGLVHPWQKAKNGKTTDGLPLKQQNKKKVMTAAELERLKLITHRSEGSSLAAQKTGKDINKQKYDVWSQPTPAEIAKAKKAVPETLDFLENPVEPAPPKTLHMAPVAIDKTVEGKAVVVAKPGQSYNPAIQEWSELVKNAAEIEEERERKRAEEAARKAQIKALAATIIENIVEENSEAEEEQAGDDMDVDQAEKKLPKRKTKAERKKAERAVKRAQDELHQAKLKTQKLQLAQLAAHKKEQLVSTTESAEEKARRAPKRLGPYRLQHEPLELQLSDELAESLRTLKPEGNALRERFVSMQKRGILEVRVPVKERRKYELKDIEKWSYKDWKHTPNRN</sequence>
<feature type="compositionally biased region" description="Acidic residues" evidence="8">
    <location>
        <begin position="345"/>
        <end position="361"/>
    </location>
</feature>
<proteinExistence type="inferred from homology"/>
<dbReference type="PANTHER" id="PTHR14211:SF7">
    <property type="entry name" value="RIBOSOME BIOGENESIS PROTEIN NOP53"/>
    <property type="match status" value="1"/>
</dbReference>
<dbReference type="PIRSF" id="PIRSF017302">
    <property type="entry name" value="Gltscr2"/>
    <property type="match status" value="1"/>
</dbReference>
<dbReference type="GO" id="GO:0008097">
    <property type="term" value="F:5S rRNA binding"/>
    <property type="evidence" value="ECO:0007669"/>
    <property type="project" value="TreeGrafter"/>
</dbReference>
<evidence type="ECO:0000256" key="8">
    <source>
        <dbReference type="SAM" id="MobiDB-lite"/>
    </source>
</evidence>
<dbReference type="GO" id="GO:0005654">
    <property type="term" value="C:nucleoplasm"/>
    <property type="evidence" value="ECO:0007669"/>
    <property type="project" value="UniProtKB-SubCell"/>
</dbReference>
<keyword evidence="7" id="KW-0175">Coiled coil</keyword>
<comment type="subcellular location">
    <subcellularLocation>
        <location evidence="1">Nucleus</location>
        <location evidence="1">Nucleolus</location>
    </subcellularLocation>
    <subcellularLocation>
        <location evidence="2">Nucleus</location>
        <location evidence="2">Nucleoplasm</location>
    </subcellularLocation>
</comment>
<comment type="similarity">
    <text evidence="3">Belongs to the NOP53 family.</text>
</comment>
<reference evidence="9 10" key="3">
    <citation type="journal article" date="2015" name="Genome Announc.">
        <title>Draft Genome Sequence of the Archiascomycetous Yeast Saitoella complicata.</title>
        <authorList>
            <person name="Yamauchi K."/>
            <person name="Kondo S."/>
            <person name="Hamamoto M."/>
            <person name="Takahashi Y."/>
            <person name="Ogura Y."/>
            <person name="Hayashi T."/>
            <person name="Nishida H."/>
        </authorList>
    </citation>
    <scope>NUCLEOTIDE SEQUENCE [LARGE SCALE GENOMIC DNA]</scope>
    <source>
        <strain evidence="9 10">NRRL Y-17804</strain>
    </source>
</reference>
<dbReference type="STRING" id="698492.A0A0E9NPT5"/>
<feature type="region of interest" description="Disordered" evidence="8">
    <location>
        <begin position="345"/>
        <end position="378"/>
    </location>
</feature>
<evidence type="ECO:0000256" key="4">
    <source>
        <dbReference type="ARBA" id="ARBA00018339"/>
    </source>
</evidence>